<keyword evidence="3 12" id="KW-0378">Hydrolase</keyword>
<evidence type="ECO:0000256" key="11">
    <source>
        <dbReference type="ARBA" id="ARBA00048988"/>
    </source>
</evidence>
<dbReference type="eggNOG" id="COG0210">
    <property type="taxonomic scope" value="Bacteria"/>
</dbReference>
<evidence type="ECO:0000256" key="10">
    <source>
        <dbReference type="ARBA" id="ARBA00034923"/>
    </source>
</evidence>
<sequence>MINSEYLNNLNNAQKEAVLYLDGPLLIVAGAGSGKTKVLTSRIAHIINEKKAFPNQILSVTFTNKAAKEMQNRVSSILNSEAIGLSWLGTFHSICAKLLRKHAPAAGLTSNFTIIDTDDQVRLIKNICKAENIDIKQLAPKFILSIIDRWKNKGFHPDEVVINKNDIFERTIRPLYKIYQQKLLDLNACDFGDLILHVVKILEKNHDIRNIYSNNFKYILVDEYQDTNYIQSRWLNLLSEKHKNLCCVGDDDQSIYSWRGAEIKNFLEFDQVYKNSKVIRLEENYRSSQNILSVASNLIANNQNRVGKTLKTTMEEGDLVKLNCFKNGKDEAIGVSDEIEKKLKKKYSFNNIAILVRAIFQTREFEERFLKIGLPYRILGGTKFYERAEIKDCVAYLRLIHQPKDDLAFDRIVNNPKRAIGESTIKLIHEFSKTNAVSLEIASKKLIEENLIKPKTKIGLSSFLFLMDKWRNDINIKKINHVKLLQLVLDESGYSSMLKNKKDLENENRLENIKELLSAMKDFDNLENFLEHVALATSVDQDWDGEKVNMMTMHGSKGLEFDVVFLPGWEEGLFPHQKSIEEKGQNGLEEERRLAYVGITRAKKKALISFAMNRFYQGNWIDSMASRFIEELPEKFLEKNSFFDDSKDNEEDFEFNQDFEIEEGTRSPGWIRYQKRIK</sequence>
<dbReference type="InterPro" id="IPR000212">
    <property type="entry name" value="DNA_helicase_UvrD/REP"/>
</dbReference>
<keyword evidence="2 12" id="KW-0547">Nucleotide-binding</keyword>
<dbReference type="PANTHER" id="PTHR11070:SF2">
    <property type="entry name" value="ATP-DEPENDENT DNA HELICASE SRS2"/>
    <property type="match status" value="1"/>
</dbReference>
<dbReference type="GO" id="GO:0009314">
    <property type="term" value="P:response to radiation"/>
    <property type="evidence" value="ECO:0007669"/>
    <property type="project" value="UniProtKB-ARBA"/>
</dbReference>
<dbReference type="GO" id="GO:0016887">
    <property type="term" value="F:ATP hydrolysis activity"/>
    <property type="evidence" value="ECO:0007669"/>
    <property type="project" value="RHEA"/>
</dbReference>
<dbReference type="InterPro" id="IPR014017">
    <property type="entry name" value="DNA_helicase_UvrD-like_C"/>
</dbReference>
<accession>Q4FPM1</accession>
<dbReference type="GeneID" id="66294517"/>
<dbReference type="FunFam" id="1.10.486.10:FF:000003">
    <property type="entry name" value="ATP-dependent DNA helicase"/>
    <property type="match status" value="1"/>
</dbReference>
<name>Q4FPM1_PELUB</name>
<dbReference type="InterPro" id="IPR014016">
    <property type="entry name" value="UvrD-like_ATP-bd"/>
</dbReference>
<proteinExistence type="inferred from homology"/>
<dbReference type="GO" id="GO:0000725">
    <property type="term" value="P:recombinational repair"/>
    <property type="evidence" value="ECO:0007669"/>
    <property type="project" value="TreeGrafter"/>
</dbReference>
<dbReference type="KEGG" id="pub:SAR11_0014"/>
<feature type="binding site" evidence="12">
    <location>
        <begin position="29"/>
        <end position="36"/>
    </location>
    <ligand>
        <name>ATP</name>
        <dbReference type="ChEBI" id="CHEBI:30616"/>
    </ligand>
</feature>
<gene>
    <name evidence="15" type="primary">uvrD</name>
    <name evidence="15" type="ordered locus">SAR11_0014</name>
</gene>
<evidence type="ECO:0000256" key="5">
    <source>
        <dbReference type="ARBA" id="ARBA00022840"/>
    </source>
</evidence>
<evidence type="ECO:0000256" key="6">
    <source>
        <dbReference type="ARBA" id="ARBA00023125"/>
    </source>
</evidence>
<dbReference type="InterPro" id="IPR027417">
    <property type="entry name" value="P-loop_NTPase"/>
</dbReference>
<dbReference type="CDD" id="cd17932">
    <property type="entry name" value="DEXQc_UvrD"/>
    <property type="match status" value="1"/>
</dbReference>
<dbReference type="PROSITE" id="PS51217">
    <property type="entry name" value="UVRD_HELICASE_CTER"/>
    <property type="match status" value="1"/>
</dbReference>
<dbReference type="EC" id="5.6.2.4" evidence="9"/>
<keyword evidence="5 12" id="KW-0067">ATP-binding</keyword>
<dbReference type="GO" id="GO:0043138">
    <property type="term" value="F:3'-5' DNA helicase activity"/>
    <property type="evidence" value="ECO:0007669"/>
    <property type="project" value="UniProtKB-EC"/>
</dbReference>
<evidence type="ECO:0000256" key="4">
    <source>
        <dbReference type="ARBA" id="ARBA00022806"/>
    </source>
</evidence>
<dbReference type="STRING" id="335992.SAR11_0014"/>
<evidence type="ECO:0000256" key="7">
    <source>
        <dbReference type="ARBA" id="ARBA00023235"/>
    </source>
</evidence>
<dbReference type="EMBL" id="CP000084">
    <property type="protein sequence ID" value="AAZ20839.1"/>
    <property type="molecule type" value="Genomic_DNA"/>
</dbReference>
<dbReference type="Proteomes" id="UP000002528">
    <property type="component" value="Chromosome"/>
</dbReference>
<comment type="similarity">
    <text evidence="1">Belongs to the helicase family. UvrD subfamily.</text>
</comment>
<evidence type="ECO:0000256" key="9">
    <source>
        <dbReference type="ARBA" id="ARBA00034808"/>
    </source>
</evidence>
<dbReference type="HOGENOM" id="CLU_004585_5_10_5"/>
<evidence type="ECO:0000313" key="15">
    <source>
        <dbReference type="EMBL" id="AAZ20839.1"/>
    </source>
</evidence>
<dbReference type="Gene3D" id="1.10.10.160">
    <property type="match status" value="1"/>
</dbReference>
<evidence type="ECO:0000259" key="14">
    <source>
        <dbReference type="PROSITE" id="PS51217"/>
    </source>
</evidence>
<evidence type="ECO:0000256" key="1">
    <source>
        <dbReference type="ARBA" id="ARBA00009922"/>
    </source>
</evidence>
<evidence type="ECO:0000259" key="13">
    <source>
        <dbReference type="PROSITE" id="PS51198"/>
    </source>
</evidence>
<dbReference type="InterPro" id="IPR013986">
    <property type="entry name" value="DExx_box_DNA_helicase_dom_sf"/>
</dbReference>
<dbReference type="GO" id="GO:0005829">
    <property type="term" value="C:cytosol"/>
    <property type="evidence" value="ECO:0007669"/>
    <property type="project" value="TreeGrafter"/>
</dbReference>
<dbReference type="FunFam" id="1.10.10.160:FF:000001">
    <property type="entry name" value="ATP-dependent DNA helicase"/>
    <property type="match status" value="1"/>
</dbReference>
<reference evidence="15 16" key="1">
    <citation type="journal article" date="2005" name="Science">
        <title>Genome streamlining in a cosmopolitan oceanic bacterium.</title>
        <authorList>
            <person name="Giovannoni S.J."/>
            <person name="Tripp H.J."/>
            <person name="Givan S."/>
            <person name="Podar M."/>
            <person name="Vergin K.L."/>
            <person name="Baptista D."/>
            <person name="Bibbs L."/>
            <person name="Eads J."/>
            <person name="Richardson T.H."/>
            <person name="Noordewier M."/>
            <person name="Rappe M.S."/>
            <person name="Short J.M."/>
            <person name="Carrington J.C."/>
            <person name="Mathur E.J."/>
        </authorList>
    </citation>
    <scope>NUCLEOTIDE SEQUENCE [LARGE SCALE GENOMIC DNA]</scope>
    <source>
        <strain evidence="15 16">HTCC1062</strain>
    </source>
</reference>
<dbReference type="Gene3D" id="3.40.50.300">
    <property type="entry name" value="P-loop containing nucleotide triphosphate hydrolases"/>
    <property type="match status" value="2"/>
</dbReference>
<dbReference type="AlphaFoldDB" id="Q4FPM1"/>
<keyword evidence="16" id="KW-1185">Reference proteome</keyword>
<dbReference type="PROSITE" id="PS51198">
    <property type="entry name" value="UVRD_HELICASE_ATP_BIND"/>
    <property type="match status" value="1"/>
</dbReference>
<evidence type="ECO:0000313" key="16">
    <source>
        <dbReference type="Proteomes" id="UP000002528"/>
    </source>
</evidence>
<dbReference type="GO" id="GO:0033202">
    <property type="term" value="C:DNA helicase complex"/>
    <property type="evidence" value="ECO:0007669"/>
    <property type="project" value="TreeGrafter"/>
</dbReference>
<evidence type="ECO:0000256" key="8">
    <source>
        <dbReference type="ARBA" id="ARBA00034617"/>
    </source>
</evidence>
<dbReference type="PANTHER" id="PTHR11070">
    <property type="entry name" value="UVRD / RECB / PCRA DNA HELICASE FAMILY MEMBER"/>
    <property type="match status" value="1"/>
</dbReference>
<dbReference type="Pfam" id="PF00580">
    <property type="entry name" value="UvrD-helicase"/>
    <property type="match status" value="1"/>
</dbReference>
<keyword evidence="6" id="KW-0238">DNA-binding</keyword>
<dbReference type="GO" id="GO:0003677">
    <property type="term" value="F:DNA binding"/>
    <property type="evidence" value="ECO:0007669"/>
    <property type="project" value="UniProtKB-KW"/>
</dbReference>
<comment type="catalytic activity">
    <reaction evidence="11">
        <text>ATP + H2O = ADP + phosphate + H(+)</text>
        <dbReference type="Rhea" id="RHEA:13065"/>
        <dbReference type="ChEBI" id="CHEBI:15377"/>
        <dbReference type="ChEBI" id="CHEBI:15378"/>
        <dbReference type="ChEBI" id="CHEBI:30616"/>
        <dbReference type="ChEBI" id="CHEBI:43474"/>
        <dbReference type="ChEBI" id="CHEBI:456216"/>
        <dbReference type="EC" id="5.6.2.4"/>
    </reaction>
</comment>
<feature type="domain" description="UvrD-like helicase C-terminal" evidence="14">
    <location>
        <begin position="289"/>
        <end position="558"/>
    </location>
</feature>
<evidence type="ECO:0000256" key="3">
    <source>
        <dbReference type="ARBA" id="ARBA00022801"/>
    </source>
</evidence>
<organism evidence="15 16">
    <name type="scientific">Pelagibacter ubique (strain HTCC1062)</name>
    <dbReference type="NCBI Taxonomy" id="335992"/>
    <lineage>
        <taxon>Bacteria</taxon>
        <taxon>Pseudomonadati</taxon>
        <taxon>Pseudomonadota</taxon>
        <taxon>Alphaproteobacteria</taxon>
        <taxon>Candidatus Pelagibacterales</taxon>
        <taxon>Candidatus Pelagibacteraceae</taxon>
        <taxon>Candidatus Pelagibacter</taxon>
    </lineage>
</organism>
<dbReference type="Gene3D" id="1.10.486.10">
    <property type="entry name" value="PCRA, domain 4"/>
    <property type="match status" value="1"/>
</dbReference>
<dbReference type="RefSeq" id="WP_011281410.1">
    <property type="nucleotide sequence ID" value="NC_007205.1"/>
</dbReference>
<evidence type="ECO:0000256" key="12">
    <source>
        <dbReference type="PROSITE-ProRule" id="PRU00560"/>
    </source>
</evidence>
<dbReference type="GO" id="GO:0005524">
    <property type="term" value="F:ATP binding"/>
    <property type="evidence" value="ECO:0007669"/>
    <property type="project" value="UniProtKB-UniRule"/>
</dbReference>
<dbReference type="OrthoDB" id="9806690at2"/>
<dbReference type="Pfam" id="PF13361">
    <property type="entry name" value="UvrD_C"/>
    <property type="match status" value="1"/>
</dbReference>
<comment type="catalytic activity">
    <reaction evidence="8">
        <text>Couples ATP hydrolysis with the unwinding of duplex DNA by translocating in the 3'-5' direction.</text>
        <dbReference type="EC" id="5.6.2.4"/>
    </reaction>
</comment>
<evidence type="ECO:0000256" key="2">
    <source>
        <dbReference type="ARBA" id="ARBA00022741"/>
    </source>
</evidence>
<dbReference type="SUPFAM" id="SSF52540">
    <property type="entry name" value="P-loop containing nucleoside triphosphate hydrolases"/>
    <property type="match status" value="1"/>
</dbReference>
<keyword evidence="7" id="KW-0413">Isomerase</keyword>
<keyword evidence="4 12" id="KW-0347">Helicase</keyword>
<feature type="domain" description="UvrD-like helicase ATP-binding" evidence="13">
    <location>
        <begin position="8"/>
        <end position="288"/>
    </location>
</feature>
<dbReference type="CDD" id="cd18807">
    <property type="entry name" value="SF1_C_UvrD"/>
    <property type="match status" value="1"/>
</dbReference>
<protein>
    <recommendedName>
        <fullName evidence="9">DNA 3'-5' helicase</fullName>
        <ecNumber evidence="9">5.6.2.4</ecNumber>
    </recommendedName>
    <alternativeName>
        <fullName evidence="10">DNA 3'-5' helicase II</fullName>
    </alternativeName>
</protein>